<evidence type="ECO:0000256" key="1">
    <source>
        <dbReference type="ARBA" id="ARBA00022723"/>
    </source>
</evidence>
<proteinExistence type="predicted"/>
<feature type="compositionally biased region" description="Polar residues" evidence="3">
    <location>
        <begin position="354"/>
        <end position="364"/>
    </location>
</feature>
<reference evidence="6 7" key="1">
    <citation type="submission" date="2018-03" db="EMBL/GenBank/DDBJ databases">
        <authorList>
            <person name="Fogelqvist J."/>
        </authorList>
    </citation>
    <scope>NUCLEOTIDE SEQUENCE [LARGE SCALE GENOMIC DNA]</scope>
</reference>
<keyword evidence="1" id="KW-0479">Metal-binding</keyword>
<dbReference type="GO" id="GO:0005730">
    <property type="term" value="C:nucleolus"/>
    <property type="evidence" value="ECO:0007669"/>
    <property type="project" value="TreeGrafter"/>
</dbReference>
<evidence type="ECO:0000313" key="6">
    <source>
        <dbReference type="EMBL" id="SPQ93117.1"/>
    </source>
</evidence>
<dbReference type="Proteomes" id="UP000290189">
    <property type="component" value="Unassembled WGS sequence"/>
</dbReference>
<evidence type="ECO:0000256" key="2">
    <source>
        <dbReference type="ARBA" id="ARBA00022842"/>
    </source>
</evidence>
<feature type="domain" description="PAP-associated" evidence="5">
    <location>
        <begin position="824"/>
        <end position="879"/>
    </location>
</feature>
<accession>A0A3P3XYT9</accession>
<dbReference type="InterPro" id="IPR002058">
    <property type="entry name" value="PAP_assoc"/>
</dbReference>
<dbReference type="Pfam" id="PF03828">
    <property type="entry name" value="PAP_assoc"/>
    <property type="match status" value="1"/>
</dbReference>
<dbReference type="GO" id="GO:0043634">
    <property type="term" value="P:polyadenylation-dependent ncRNA catabolic process"/>
    <property type="evidence" value="ECO:0007669"/>
    <property type="project" value="TreeGrafter"/>
</dbReference>
<organism evidence="6 7">
    <name type="scientific">Plasmodiophora brassicae</name>
    <name type="common">Clubroot disease agent</name>
    <dbReference type="NCBI Taxonomy" id="37360"/>
    <lineage>
        <taxon>Eukaryota</taxon>
        <taxon>Sar</taxon>
        <taxon>Rhizaria</taxon>
        <taxon>Endomyxa</taxon>
        <taxon>Phytomyxea</taxon>
        <taxon>Plasmodiophorida</taxon>
        <taxon>Plasmodiophoridae</taxon>
        <taxon>Plasmodiophora</taxon>
    </lineage>
</organism>
<evidence type="ECO:0000259" key="5">
    <source>
        <dbReference type="Pfam" id="PF03828"/>
    </source>
</evidence>
<feature type="region of interest" description="Disordered" evidence="3">
    <location>
        <begin position="462"/>
        <end position="499"/>
    </location>
</feature>
<keyword evidence="6" id="KW-0496">Mitochondrion</keyword>
<dbReference type="GO" id="GO:0003729">
    <property type="term" value="F:mRNA binding"/>
    <property type="evidence" value="ECO:0007669"/>
    <property type="project" value="TreeGrafter"/>
</dbReference>
<sequence>MMRFVEGVVAVGLLVVLLCGASKRNARRDSRPADNRQHVSEAVVYLEEARSSLCEAERIILGVGSCFLVGLPDISGNPDSQGRPICHHENPPNFEDAFHHLEVGLMLQMDFHVDSVVAVDRWIQQVAPKSRIRHAGIGTYDDHRDLITRLLSTIRTFPLGKNWTDVPSVDHPPNIFAERDANFVDLPVRRFWNMTHVPMDDLDDAISVTSGQIAASRAMLTQLDADRRVLRDVFQRALNLSVPSQKLMEALLTDDRLRWPPTTNMTTVRQHCLALDINVAQWQLFLYDIIEVADLFMDAFDRLDDADRNVEESRYLAGLDSLLRDEPASDKPRRRKKKPSKRKRLAAQVKTIRETSANPSTSLDGQEAQARVTDGPGTTTVDTLSGHSPVEQLGMQAATPADDVNVSGHVADNADGNVAESLAHAVADACDLHCARKRFEHVDQDGEGGNDVASVRNDVGAGLLQQEEGTPSTAASDDDEKRTRPALPPTEMLSASDNAYVTSDDSVIASDDSAIGSMTSSTPSGAGLLQQEEGTPSTAASDDDEKRTRPALPPTEMLSASDNAYATSDDSVIASDDSAFGSMTSSTPSLPLVDSVTSDASSGIDVSPSVYPGIGLDGIPPGIEEFLEPPSLGGAYLEADLDRFLTWAHVWRHRDSPVRQMARDQVERIVQSMFPGSVVRPMLLPADGMYLQAPYTGLDFTVCNPALRGSTVRCLKALRASMTHGASVFLPGAVMMVPFPRLIVQIRGSPLLVALSMNTFMPTRFALQASIKYPMMKPVLFYVWFYLVRHGLHDPVQGGIDWHLLQVMVVSHLQVNADQCQAQGRCLRSFFAYYGAQFNYHRDCLSVTGDGRVFPKAERGYLVDERAEFRLCAESPYDPKIDIGLAAFNIRAVVDRFRVASDKFRDYFPGQLLSPEMVG</sequence>
<dbReference type="Gene3D" id="1.10.1410.10">
    <property type="match status" value="1"/>
</dbReference>
<geneLocation type="mitochondrion" evidence="6"/>
<dbReference type="EMBL" id="OVEO01000001">
    <property type="protein sequence ID" value="SPQ93117.1"/>
    <property type="molecule type" value="Genomic_DNA"/>
</dbReference>
<dbReference type="PANTHER" id="PTHR23092:SF15">
    <property type="entry name" value="INACTIVE NON-CANONICAL POLY(A) RNA POLYMERASE PROTEIN TRF4-2-RELATED"/>
    <property type="match status" value="1"/>
</dbReference>
<evidence type="ECO:0000313" key="7">
    <source>
        <dbReference type="Proteomes" id="UP000290189"/>
    </source>
</evidence>
<dbReference type="AlphaFoldDB" id="A0A3P3XYT9"/>
<keyword evidence="2" id="KW-0460">Magnesium</keyword>
<dbReference type="GO" id="GO:0031499">
    <property type="term" value="C:TRAMP complex"/>
    <property type="evidence" value="ECO:0007669"/>
    <property type="project" value="TreeGrafter"/>
</dbReference>
<name>A0A3P3XYT9_PLABS</name>
<feature type="region of interest" description="Disordered" evidence="3">
    <location>
        <begin position="513"/>
        <end position="564"/>
    </location>
</feature>
<dbReference type="SUPFAM" id="SSF81631">
    <property type="entry name" value="PAP/OAS1 substrate-binding domain"/>
    <property type="match status" value="1"/>
</dbReference>
<evidence type="ECO:0000256" key="4">
    <source>
        <dbReference type="SAM" id="SignalP"/>
    </source>
</evidence>
<evidence type="ECO:0000256" key="3">
    <source>
        <dbReference type="SAM" id="MobiDB-lite"/>
    </source>
</evidence>
<protein>
    <recommendedName>
        <fullName evidence="5">PAP-associated domain-containing protein</fullName>
    </recommendedName>
</protein>
<feature type="region of interest" description="Disordered" evidence="3">
    <location>
        <begin position="325"/>
        <end position="380"/>
    </location>
</feature>
<dbReference type="GO" id="GO:0031123">
    <property type="term" value="P:RNA 3'-end processing"/>
    <property type="evidence" value="ECO:0007669"/>
    <property type="project" value="TreeGrafter"/>
</dbReference>
<dbReference type="GO" id="GO:0046872">
    <property type="term" value="F:metal ion binding"/>
    <property type="evidence" value="ECO:0007669"/>
    <property type="project" value="UniProtKB-KW"/>
</dbReference>
<feature type="signal peptide" evidence="4">
    <location>
        <begin position="1"/>
        <end position="26"/>
    </location>
</feature>
<keyword evidence="4" id="KW-0732">Signal</keyword>
<dbReference type="PANTHER" id="PTHR23092">
    <property type="entry name" value="POLY(A) RNA POLYMERASE"/>
    <property type="match status" value="1"/>
</dbReference>
<dbReference type="InterPro" id="IPR045862">
    <property type="entry name" value="Trf4-like"/>
</dbReference>
<gene>
    <name evidence="6" type="ORF">PLBR_LOCUS332</name>
</gene>
<feature type="chain" id="PRO_5018079340" description="PAP-associated domain-containing protein" evidence="4">
    <location>
        <begin position="27"/>
        <end position="919"/>
    </location>
</feature>
<feature type="compositionally biased region" description="Basic residues" evidence="3">
    <location>
        <begin position="332"/>
        <end position="345"/>
    </location>
</feature>
<dbReference type="GO" id="GO:1990817">
    <property type="term" value="F:poly(A) RNA polymerase activity"/>
    <property type="evidence" value="ECO:0007669"/>
    <property type="project" value="InterPro"/>
</dbReference>